<dbReference type="InterPro" id="IPR035897">
    <property type="entry name" value="Toll_tir_struct_dom_sf"/>
</dbReference>
<evidence type="ECO:0000313" key="3">
    <source>
        <dbReference type="Proteomes" id="UP001206925"/>
    </source>
</evidence>
<feature type="domain" description="TIR" evidence="1">
    <location>
        <begin position="1"/>
        <end position="62"/>
    </location>
</feature>
<protein>
    <recommendedName>
        <fullName evidence="1">TIR domain-containing protein</fullName>
    </recommendedName>
</protein>
<name>A0AAD5BQ38_AMBAR</name>
<dbReference type="Gene3D" id="3.40.50.10140">
    <property type="entry name" value="Toll/interleukin-1 receptor homology (TIR) domain"/>
    <property type="match status" value="1"/>
</dbReference>
<feature type="non-terminal residue" evidence="2">
    <location>
        <position position="1"/>
    </location>
</feature>
<dbReference type="GO" id="GO:0007165">
    <property type="term" value="P:signal transduction"/>
    <property type="evidence" value="ECO:0007669"/>
    <property type="project" value="InterPro"/>
</dbReference>
<evidence type="ECO:0000313" key="2">
    <source>
        <dbReference type="EMBL" id="KAI7726398.1"/>
    </source>
</evidence>
<gene>
    <name evidence="2" type="ORF">M8C21_025435</name>
</gene>
<organism evidence="2 3">
    <name type="scientific">Ambrosia artemisiifolia</name>
    <name type="common">Common ragweed</name>
    <dbReference type="NCBI Taxonomy" id="4212"/>
    <lineage>
        <taxon>Eukaryota</taxon>
        <taxon>Viridiplantae</taxon>
        <taxon>Streptophyta</taxon>
        <taxon>Embryophyta</taxon>
        <taxon>Tracheophyta</taxon>
        <taxon>Spermatophyta</taxon>
        <taxon>Magnoliopsida</taxon>
        <taxon>eudicotyledons</taxon>
        <taxon>Gunneridae</taxon>
        <taxon>Pentapetalae</taxon>
        <taxon>asterids</taxon>
        <taxon>campanulids</taxon>
        <taxon>Asterales</taxon>
        <taxon>Asteraceae</taxon>
        <taxon>Asteroideae</taxon>
        <taxon>Heliantheae alliance</taxon>
        <taxon>Heliantheae</taxon>
        <taxon>Ambrosia</taxon>
    </lineage>
</organism>
<dbReference type="EMBL" id="JAMZMK010011683">
    <property type="protein sequence ID" value="KAI7726398.1"/>
    <property type="molecule type" value="Genomic_DNA"/>
</dbReference>
<accession>A0AAD5BQ38</accession>
<dbReference type="Pfam" id="PF01582">
    <property type="entry name" value="TIR"/>
    <property type="match status" value="1"/>
</dbReference>
<feature type="non-terminal residue" evidence="2">
    <location>
        <position position="83"/>
    </location>
</feature>
<comment type="caution">
    <text evidence="2">The sequence shown here is derived from an EMBL/GenBank/DDBJ whole genome shotgun (WGS) entry which is preliminary data.</text>
</comment>
<dbReference type="InterPro" id="IPR000157">
    <property type="entry name" value="TIR_dom"/>
</dbReference>
<dbReference type="AlphaFoldDB" id="A0AAD5BQ38"/>
<keyword evidence="3" id="KW-1185">Reference proteome</keyword>
<reference evidence="2" key="1">
    <citation type="submission" date="2022-06" db="EMBL/GenBank/DDBJ databases">
        <title>Uncovering the hologenomic basis of an extraordinary plant invasion.</title>
        <authorList>
            <person name="Bieker V.C."/>
            <person name="Martin M.D."/>
            <person name="Gilbert T."/>
            <person name="Hodgins K."/>
            <person name="Battlay P."/>
            <person name="Petersen B."/>
            <person name="Wilson J."/>
        </authorList>
    </citation>
    <scope>NUCLEOTIDE SEQUENCE</scope>
    <source>
        <strain evidence="2">AA19_3_7</strain>
        <tissue evidence="2">Leaf</tissue>
    </source>
</reference>
<dbReference type="Proteomes" id="UP001206925">
    <property type="component" value="Unassembled WGS sequence"/>
</dbReference>
<sequence>VRHQRGNFAIKRSDQKEDNNVRRWKAALTEVANLTGMVLSTSRSEMDFITEIVDKVQCKLDLKQLRTPAHLTGMESRVEVIDS</sequence>
<proteinExistence type="predicted"/>
<evidence type="ECO:0000259" key="1">
    <source>
        <dbReference type="Pfam" id="PF01582"/>
    </source>
</evidence>